<dbReference type="SFLD" id="SFLDG01018">
    <property type="entry name" value="Squalene/Phytoene_Synthase_Lik"/>
    <property type="match status" value="1"/>
</dbReference>
<reference evidence="1" key="2">
    <citation type="journal article" date="2021" name="Microbiome">
        <title>Successional dynamics and alternative stable states in a saline activated sludge microbial community over 9 years.</title>
        <authorList>
            <person name="Wang Y."/>
            <person name="Ye J."/>
            <person name="Ju F."/>
            <person name="Liu L."/>
            <person name="Boyd J.A."/>
            <person name="Deng Y."/>
            <person name="Parks D.H."/>
            <person name="Jiang X."/>
            <person name="Yin X."/>
            <person name="Woodcroft B.J."/>
            <person name="Tyson G.W."/>
            <person name="Hugenholtz P."/>
            <person name="Polz M.F."/>
            <person name="Zhang T."/>
        </authorList>
    </citation>
    <scope>NUCLEOTIDE SEQUENCE</scope>
    <source>
        <strain evidence="1">HKST-UBA80</strain>
    </source>
</reference>
<dbReference type="GO" id="GO:0051996">
    <property type="term" value="F:squalene synthase [NAD(P)H] activity"/>
    <property type="evidence" value="ECO:0007669"/>
    <property type="project" value="InterPro"/>
</dbReference>
<comment type="caution">
    <text evidence="1">The sequence shown here is derived from an EMBL/GenBank/DDBJ whole genome shotgun (WGS) entry which is preliminary data.</text>
</comment>
<name>A0A955DZY0_UNCKA</name>
<dbReference type="InterPro" id="IPR033904">
    <property type="entry name" value="Trans_IPPS_HH"/>
</dbReference>
<dbReference type="InterPro" id="IPR044843">
    <property type="entry name" value="Trans_IPPS_bact-type"/>
</dbReference>
<proteinExistence type="predicted"/>
<gene>
    <name evidence="1" type="ORF">KDA10_02000</name>
</gene>
<dbReference type="PANTHER" id="PTHR31480">
    <property type="entry name" value="BIFUNCTIONAL LYCOPENE CYCLASE/PHYTOENE SYNTHASE"/>
    <property type="match status" value="1"/>
</dbReference>
<dbReference type="Proteomes" id="UP000714817">
    <property type="component" value="Unassembled WGS sequence"/>
</dbReference>
<dbReference type="Pfam" id="PF00494">
    <property type="entry name" value="SQS_PSY"/>
    <property type="match status" value="1"/>
</dbReference>
<dbReference type="SFLD" id="SFLDS00005">
    <property type="entry name" value="Isoprenoid_Synthase_Type_I"/>
    <property type="match status" value="1"/>
</dbReference>
<reference evidence="1" key="1">
    <citation type="submission" date="2020-04" db="EMBL/GenBank/DDBJ databases">
        <authorList>
            <person name="Zhang T."/>
        </authorList>
    </citation>
    <scope>NUCLEOTIDE SEQUENCE</scope>
    <source>
        <strain evidence="1">HKST-UBA80</strain>
    </source>
</reference>
<dbReference type="SFLD" id="SFLDG01212">
    <property type="entry name" value="Phytoene_synthase_like"/>
    <property type="match status" value="1"/>
</dbReference>
<dbReference type="Gene3D" id="1.10.600.10">
    <property type="entry name" value="Farnesyl Diphosphate Synthase"/>
    <property type="match status" value="1"/>
</dbReference>
<dbReference type="EMBL" id="JAGQNY010000006">
    <property type="protein sequence ID" value="MCA9302122.1"/>
    <property type="molecule type" value="Genomic_DNA"/>
</dbReference>
<dbReference type="CDD" id="cd00683">
    <property type="entry name" value="Trans_IPPS_HH"/>
    <property type="match status" value="1"/>
</dbReference>
<evidence type="ECO:0000313" key="1">
    <source>
        <dbReference type="EMBL" id="MCA9302122.1"/>
    </source>
</evidence>
<evidence type="ECO:0000313" key="2">
    <source>
        <dbReference type="Proteomes" id="UP000714817"/>
    </source>
</evidence>
<dbReference type="InterPro" id="IPR008949">
    <property type="entry name" value="Isoprenoid_synthase_dom_sf"/>
</dbReference>
<dbReference type="GO" id="GO:0016114">
    <property type="term" value="P:terpenoid biosynthetic process"/>
    <property type="evidence" value="ECO:0007669"/>
    <property type="project" value="UniProtKB-ARBA"/>
</dbReference>
<dbReference type="GO" id="GO:0004311">
    <property type="term" value="F:geranylgeranyl diphosphate synthase activity"/>
    <property type="evidence" value="ECO:0007669"/>
    <property type="project" value="InterPro"/>
</dbReference>
<sequence length="273" mass="31520">MKSSVSKRIQRKFLQAFSIGSKTFYFSALFLPKQYRVEIANLYHFLRQIDDIADMAKGNNPEAIIKIAKSKDLKDFLDRSKIDSHYFEELVSGILSDTDFKPFNEFNDVCTYCYKVAGTVGIMICNIFGVTDKKTYDYAAKLGIALQLTNILRDIQEDARRGRIYLSTTDMGSFGVTREQIFSGSFSNELHDLMLDYANKTVCFYKEGIKGADLLPKKTRYSILLSAHLYFQILVKLKKRDMNPFLGRVYTKTQEKILIALLLLIYRRKSFKL</sequence>
<dbReference type="InterPro" id="IPR002060">
    <property type="entry name" value="Squ/phyt_synthse"/>
</dbReference>
<organism evidence="1 2">
    <name type="scientific">candidate division WWE3 bacterium</name>
    <dbReference type="NCBI Taxonomy" id="2053526"/>
    <lineage>
        <taxon>Bacteria</taxon>
        <taxon>Katanobacteria</taxon>
    </lineage>
</organism>
<dbReference type="AlphaFoldDB" id="A0A955DZY0"/>
<accession>A0A955DZY0</accession>
<dbReference type="SUPFAM" id="SSF48576">
    <property type="entry name" value="Terpenoid synthases"/>
    <property type="match status" value="1"/>
</dbReference>
<protein>
    <submittedName>
        <fullName evidence="1">Squalene/phytoene synthase family protein</fullName>
    </submittedName>
</protein>